<dbReference type="SUPFAM" id="SSF69304">
    <property type="entry name" value="Tricorn protease N-terminal domain"/>
    <property type="match status" value="1"/>
</dbReference>
<dbReference type="GO" id="GO:0016810">
    <property type="term" value="F:hydrolase activity, acting on carbon-nitrogen (but not peptide) bonds"/>
    <property type="evidence" value="ECO:0007669"/>
    <property type="project" value="InterPro"/>
</dbReference>
<evidence type="ECO:0000313" key="4">
    <source>
        <dbReference type="EMBL" id="GHB67029.1"/>
    </source>
</evidence>
<dbReference type="RefSeq" id="WP_189564348.1">
    <property type="nucleotide sequence ID" value="NZ_BMXF01000002.1"/>
</dbReference>
<dbReference type="Proteomes" id="UP000598271">
    <property type="component" value="Unassembled WGS sequence"/>
</dbReference>
<dbReference type="EMBL" id="BMXF01000002">
    <property type="protein sequence ID" value="GHB67029.1"/>
    <property type="molecule type" value="Genomic_DNA"/>
</dbReference>
<comment type="similarity">
    <text evidence="1">Belongs to the TolB family.</text>
</comment>
<evidence type="ECO:0000256" key="2">
    <source>
        <dbReference type="SAM" id="SignalP"/>
    </source>
</evidence>
<protein>
    <submittedName>
        <fullName evidence="4">Amidohydrolase</fullName>
    </submittedName>
</protein>
<dbReference type="Gene3D" id="2.30.40.10">
    <property type="entry name" value="Urease, subunit C, domain 1"/>
    <property type="match status" value="2"/>
</dbReference>
<feature type="domain" description="Amidohydrolase-related" evidence="3">
    <location>
        <begin position="894"/>
        <end position="992"/>
    </location>
</feature>
<dbReference type="InterPro" id="IPR006680">
    <property type="entry name" value="Amidohydro-rel"/>
</dbReference>
<keyword evidence="2" id="KW-0732">Signal</keyword>
<dbReference type="Gene3D" id="3.20.20.140">
    <property type="entry name" value="Metal-dependent hydrolases"/>
    <property type="match status" value="2"/>
</dbReference>
<dbReference type="SUPFAM" id="SSF82171">
    <property type="entry name" value="DPP6 N-terminal domain-like"/>
    <property type="match status" value="1"/>
</dbReference>
<dbReference type="PANTHER" id="PTHR36842">
    <property type="entry name" value="PROTEIN TOLB HOMOLOG"/>
    <property type="match status" value="1"/>
</dbReference>
<comment type="caution">
    <text evidence="4">The sequence shown here is derived from an EMBL/GenBank/DDBJ whole genome shotgun (WGS) entry which is preliminary data.</text>
</comment>
<keyword evidence="5" id="KW-1185">Reference proteome</keyword>
<evidence type="ECO:0000259" key="3">
    <source>
        <dbReference type="Pfam" id="PF01979"/>
    </source>
</evidence>
<name>A0A8J3G9W5_9BACT</name>
<dbReference type="SUPFAM" id="SSF51338">
    <property type="entry name" value="Composite domain of metallo-dependent hydrolases"/>
    <property type="match status" value="1"/>
</dbReference>
<dbReference type="InterPro" id="IPR011659">
    <property type="entry name" value="WD40"/>
</dbReference>
<proteinExistence type="inferred from homology"/>
<feature type="chain" id="PRO_5035200103" evidence="2">
    <location>
        <begin position="31"/>
        <end position="1004"/>
    </location>
</feature>
<dbReference type="Pfam" id="PF01979">
    <property type="entry name" value="Amidohydro_1"/>
    <property type="match status" value="1"/>
</dbReference>
<sequence length="1004" mass="110903">MNHSFSRLHGIKAVILSLFLTLLFTKPALAAPADSTKVVLTEGTNMAVALSPDKKSLALDLQGTIWTIPVAGGKAKQLTDAMGDCRQPDWSPDGERVVFHSYRDGNYHIWSVRKDGTDLKQMTFGAFDDREPHWAPGGKTIVFSSDRAGNYDIWEMEVATGKLTQLTTDPGNDYYPAYSADGAKIAYVSERNAAPGIYLLDAARKESLLVNSKEKLSSPFWHPDGQSIAFNSFIQGVSQLEYVKVGGGDWQTLSETTEDVFPFKVSWLSPTEMIYMADGKIKRRKLGEKTTTSIPFNATVTVFHPNYQRKVYNFDKGQPKPVKGLRGITVSPDGKRIAFSALGNLWILEKGKAKPTPLIQDGFVYADPAWSPDGRLLAYTCDRQGTMDLWLRDLKTGKDRLLVEASEDLNFPSWSPDGKHVAYYQGDIRNAWGRGTLSMVDIGEGEVEKLHESIFVPSQPSWSPDGKTIAISELQVASSRFREGINKILLISLDKKPDRYVSPTPMRSLGTRGKNGPLWSPDGSQMAYVQDGFLWTLPVDPTGEPTGPPRRLTNSLADSPTWTGDSGSIVYLATDSLRQVFLSDGHIEKIPLDFSWEYNQPTGLKVIHAGKLFNGKDNSYQTNVDIVIENNRIKEIAPHKEGRKGELIDASSQTVMPGLFEMHTHQSEMVGEKLGRLWLSFGITSLRETGSDPYDALERKESWDSGTLPGPRGFFTGYLTDGARIYYGLANSIGSGAQLDLELDRAVRLNYDLLKTYVRMPDYLQERATNYVHKYGIPVSSHEIYPATHYGVDAVEHIGGTSRRGYSPKITVTNNSYQDVIAIITQSGMNITPTASLQGGFYTMASKNPNSYYDNPQFKAFYTEDYIDNIKKSAVTVTKMFPGYLTNFGRIQTTVKKLLAAGAHVTAGTDSPFIPYGISLHSELQCWVDGGVTPFEALRSATLWSAEAVGVSKDLGSVEPGKIADLVIVNGDPLKTIQDAWNVEKVLKNGNVFSIGELLKSPKL</sequence>
<dbReference type="InterPro" id="IPR032466">
    <property type="entry name" value="Metal_Hydrolase"/>
</dbReference>
<dbReference type="InterPro" id="IPR011042">
    <property type="entry name" value="6-blade_b-propeller_TolB-like"/>
</dbReference>
<feature type="signal peptide" evidence="2">
    <location>
        <begin position="1"/>
        <end position="30"/>
    </location>
</feature>
<organism evidence="4 5">
    <name type="scientific">Persicitalea jodogahamensis</name>
    <dbReference type="NCBI Taxonomy" id="402147"/>
    <lineage>
        <taxon>Bacteria</taxon>
        <taxon>Pseudomonadati</taxon>
        <taxon>Bacteroidota</taxon>
        <taxon>Cytophagia</taxon>
        <taxon>Cytophagales</taxon>
        <taxon>Spirosomataceae</taxon>
        <taxon>Persicitalea</taxon>
    </lineage>
</organism>
<dbReference type="PANTHER" id="PTHR36842:SF1">
    <property type="entry name" value="PROTEIN TOLB"/>
    <property type="match status" value="1"/>
</dbReference>
<gene>
    <name evidence="4" type="ORF">GCM10007390_20410</name>
</gene>
<evidence type="ECO:0000256" key="1">
    <source>
        <dbReference type="ARBA" id="ARBA00009820"/>
    </source>
</evidence>
<evidence type="ECO:0000313" key="5">
    <source>
        <dbReference type="Proteomes" id="UP000598271"/>
    </source>
</evidence>
<dbReference type="InterPro" id="IPR011059">
    <property type="entry name" value="Metal-dep_hydrolase_composite"/>
</dbReference>
<dbReference type="Gene3D" id="2.120.10.30">
    <property type="entry name" value="TolB, C-terminal domain"/>
    <property type="match status" value="4"/>
</dbReference>
<dbReference type="AlphaFoldDB" id="A0A8J3G9W5"/>
<dbReference type="SUPFAM" id="SSF51556">
    <property type="entry name" value="Metallo-dependent hydrolases"/>
    <property type="match status" value="1"/>
</dbReference>
<accession>A0A8J3G9W5</accession>
<dbReference type="Pfam" id="PF07676">
    <property type="entry name" value="PD40"/>
    <property type="match status" value="9"/>
</dbReference>
<reference evidence="4 5" key="1">
    <citation type="journal article" date="2014" name="Int. J. Syst. Evol. Microbiol.">
        <title>Complete genome sequence of Corynebacterium casei LMG S-19264T (=DSM 44701T), isolated from a smear-ripened cheese.</title>
        <authorList>
            <consortium name="US DOE Joint Genome Institute (JGI-PGF)"/>
            <person name="Walter F."/>
            <person name="Albersmeier A."/>
            <person name="Kalinowski J."/>
            <person name="Ruckert C."/>
        </authorList>
    </citation>
    <scope>NUCLEOTIDE SEQUENCE [LARGE SCALE GENOMIC DNA]</scope>
    <source>
        <strain evidence="4 5">KCTC 12866</strain>
    </source>
</reference>